<evidence type="ECO:0000256" key="4">
    <source>
        <dbReference type="ARBA" id="ARBA00022679"/>
    </source>
</evidence>
<dbReference type="InterPro" id="IPR036320">
    <property type="entry name" value="Glycosyl_Trfase_fam3_N_dom_sf"/>
</dbReference>
<dbReference type="Pfam" id="PF00591">
    <property type="entry name" value="Glycos_transf_3"/>
    <property type="match status" value="1"/>
</dbReference>
<keyword evidence="3" id="KW-0328">Glycosyltransferase</keyword>
<name>A0A6I8M963_9FUSO</name>
<comment type="similarity">
    <text evidence="1">Belongs to the thymidine/pyrimidine-nucleoside phosphorylase family.</text>
</comment>
<sequence>MRIVDLIQKKRDNIELTKEEIDYFLDEVQNNNMPDYQLSSFLMATYFNGMTDNEMIEFTKKMRDSGDIIKFEKLNKYLVDKHSTGGVGDKVTVVLAPIIAALGMGTTKLSGRGLGHTGGTIDKFESIKGFKFSGTKEEIQKIANACGIGLMGSSDKIVPLDKKIYALRDVTATVASIPLIASSIMSKKLAVQSDVIILDVKVGDGAFMKDINSASLLAQAMIKIGKGVDRKTYAILTNMDEPLGKSIGNAVEIIEGIEALKGNYEDDLFEVVSEIASLAILSKGDIKDKNEAKKMVKEVIDNKKALEKLKEFISNSGGDKDIVDNYELLPKAKNEYKVISKKAGYVEKIKAEEIGHAAMIIGAGRRTKEDELDYAAGIILSKKVSDYVKEGEVLATILYNNSESLEDSINNILDAYVISDKKVEKPKSILKIIE</sequence>
<dbReference type="PROSITE" id="PS00647">
    <property type="entry name" value="THYMID_PHOSPHORYLASE"/>
    <property type="match status" value="1"/>
</dbReference>
<protein>
    <submittedName>
        <fullName evidence="6">Pyrimidine-nucleoside phosphorylase</fullName>
    </submittedName>
</protein>
<dbReference type="SUPFAM" id="SSF47648">
    <property type="entry name" value="Nucleoside phosphorylase/phosphoribosyltransferase N-terminal domain"/>
    <property type="match status" value="1"/>
</dbReference>
<dbReference type="FunFam" id="3.40.1030.10:FF:000003">
    <property type="entry name" value="Pyrimidine-nucleoside phosphorylase"/>
    <property type="match status" value="1"/>
</dbReference>
<dbReference type="GO" id="GO:0006206">
    <property type="term" value="P:pyrimidine nucleobase metabolic process"/>
    <property type="evidence" value="ECO:0007669"/>
    <property type="project" value="InterPro"/>
</dbReference>
<proteinExistence type="inferred from homology"/>
<dbReference type="InterPro" id="IPR017872">
    <property type="entry name" value="Pyrmidine_PPase_CS"/>
</dbReference>
<dbReference type="Gene3D" id="1.20.970.10">
    <property type="entry name" value="Transferase, Pyrimidine Nucleoside Phosphorylase, Chain C"/>
    <property type="match status" value="1"/>
</dbReference>
<organism evidence="6 7">
    <name type="scientific">Oceanivirga miroungae</name>
    <dbReference type="NCBI Taxonomy" id="1130046"/>
    <lineage>
        <taxon>Bacteria</taxon>
        <taxon>Fusobacteriati</taxon>
        <taxon>Fusobacteriota</taxon>
        <taxon>Fusobacteriia</taxon>
        <taxon>Fusobacteriales</taxon>
        <taxon>Leptotrichiaceae</taxon>
        <taxon>Oceanivirga</taxon>
    </lineage>
</organism>
<dbReference type="SMART" id="SM00941">
    <property type="entry name" value="PYNP_C"/>
    <property type="match status" value="1"/>
</dbReference>
<dbReference type="NCBIfam" id="TIGR02644">
    <property type="entry name" value="Y_phosphoryl"/>
    <property type="match status" value="1"/>
</dbReference>
<dbReference type="NCBIfam" id="NF004490">
    <property type="entry name" value="PRK05820.1"/>
    <property type="match status" value="1"/>
</dbReference>
<dbReference type="InterPro" id="IPR035902">
    <property type="entry name" value="Nuc_phospho_transferase"/>
</dbReference>
<dbReference type="PIRSF" id="PIRSF000478">
    <property type="entry name" value="TP_PyNP"/>
    <property type="match status" value="1"/>
</dbReference>
<dbReference type="AlphaFoldDB" id="A0A6I8M963"/>
<dbReference type="SUPFAM" id="SSF54680">
    <property type="entry name" value="Pyrimidine nucleoside phosphorylase C-terminal domain"/>
    <property type="match status" value="1"/>
</dbReference>
<dbReference type="Proteomes" id="UP000419017">
    <property type="component" value="Unassembled WGS sequence"/>
</dbReference>
<dbReference type="InterPro" id="IPR036566">
    <property type="entry name" value="PYNP-like_C_sf"/>
</dbReference>
<feature type="domain" description="Pyrimidine nucleoside phosphorylase C-terminal" evidence="5">
    <location>
        <begin position="345"/>
        <end position="419"/>
    </location>
</feature>
<evidence type="ECO:0000256" key="2">
    <source>
        <dbReference type="ARBA" id="ARBA00011738"/>
    </source>
</evidence>
<dbReference type="Gene3D" id="3.90.1170.30">
    <property type="entry name" value="Pyrimidine nucleoside phosphorylase-like, C-terminal domain"/>
    <property type="match status" value="1"/>
</dbReference>
<evidence type="ECO:0000256" key="1">
    <source>
        <dbReference type="ARBA" id="ARBA00006915"/>
    </source>
</evidence>
<dbReference type="Pfam" id="PF02885">
    <property type="entry name" value="Glycos_trans_3N"/>
    <property type="match status" value="1"/>
</dbReference>
<keyword evidence="7" id="KW-1185">Reference proteome</keyword>
<dbReference type="GO" id="GO:0004645">
    <property type="term" value="F:1,4-alpha-oligoglucan phosphorylase activity"/>
    <property type="evidence" value="ECO:0007669"/>
    <property type="project" value="InterPro"/>
</dbReference>
<dbReference type="RefSeq" id="WP_156683351.1">
    <property type="nucleotide sequence ID" value="NZ_CABWIB010000001.1"/>
</dbReference>
<dbReference type="SUPFAM" id="SSF52418">
    <property type="entry name" value="Nucleoside phosphorylase/phosphoribosyltransferase catalytic domain"/>
    <property type="match status" value="1"/>
</dbReference>
<dbReference type="InterPro" id="IPR000312">
    <property type="entry name" value="Glycosyl_Trfase_fam3"/>
</dbReference>
<evidence type="ECO:0000259" key="5">
    <source>
        <dbReference type="SMART" id="SM00941"/>
    </source>
</evidence>
<dbReference type="InterPro" id="IPR000053">
    <property type="entry name" value="Thymidine/pyrmidine_PPase"/>
</dbReference>
<dbReference type="PANTHER" id="PTHR10515">
    <property type="entry name" value="THYMIDINE PHOSPHORYLASE"/>
    <property type="match status" value="1"/>
</dbReference>
<dbReference type="EMBL" id="CABWIB010000001">
    <property type="protein sequence ID" value="VWL85345.1"/>
    <property type="molecule type" value="Genomic_DNA"/>
</dbReference>
<dbReference type="InterPro" id="IPR017459">
    <property type="entry name" value="Glycosyl_Trfase_fam3_N_dom"/>
</dbReference>
<comment type="subunit">
    <text evidence="2">Homodimer.</text>
</comment>
<dbReference type="InterPro" id="IPR013102">
    <property type="entry name" value="PYNP_C"/>
</dbReference>
<dbReference type="Gene3D" id="3.40.1030.10">
    <property type="entry name" value="Nucleoside phosphorylase/phosphoribosyltransferase catalytic domain"/>
    <property type="match status" value="1"/>
</dbReference>
<keyword evidence="4" id="KW-0808">Transferase</keyword>
<evidence type="ECO:0000313" key="6">
    <source>
        <dbReference type="EMBL" id="VWL85345.1"/>
    </source>
</evidence>
<dbReference type="GO" id="GO:0006213">
    <property type="term" value="P:pyrimidine nucleoside metabolic process"/>
    <property type="evidence" value="ECO:0007669"/>
    <property type="project" value="InterPro"/>
</dbReference>
<reference evidence="6 7" key="1">
    <citation type="submission" date="2019-10" db="EMBL/GenBank/DDBJ databases">
        <authorList>
            <person name="Blom J."/>
        </authorList>
    </citation>
    <scope>NUCLEOTIDE SEQUENCE [LARGE SCALE GENOMIC DNA]</scope>
    <source>
        <strain evidence="6 7">ES3154-GLU</strain>
    </source>
</reference>
<evidence type="ECO:0000256" key="3">
    <source>
        <dbReference type="ARBA" id="ARBA00022676"/>
    </source>
</evidence>
<dbReference type="GO" id="GO:0009032">
    <property type="term" value="F:thymidine phosphorylase activity"/>
    <property type="evidence" value="ECO:0007669"/>
    <property type="project" value="TreeGrafter"/>
</dbReference>
<evidence type="ECO:0000313" key="7">
    <source>
        <dbReference type="Proteomes" id="UP000419017"/>
    </source>
</evidence>
<gene>
    <name evidence="6" type="ORF">OMES3154_00630</name>
</gene>
<dbReference type="InterPro" id="IPR018090">
    <property type="entry name" value="Pyrmidine_PPas_bac/euk"/>
</dbReference>
<dbReference type="PANTHER" id="PTHR10515:SF0">
    <property type="entry name" value="THYMIDINE PHOSPHORYLASE"/>
    <property type="match status" value="1"/>
</dbReference>
<accession>A0A6I8M963</accession>
<dbReference type="GO" id="GO:0005829">
    <property type="term" value="C:cytosol"/>
    <property type="evidence" value="ECO:0007669"/>
    <property type="project" value="TreeGrafter"/>
</dbReference>
<dbReference type="Pfam" id="PF07831">
    <property type="entry name" value="PYNP_C"/>
    <property type="match status" value="1"/>
</dbReference>